<evidence type="ECO:0000256" key="3">
    <source>
        <dbReference type="ARBA" id="ARBA00010028"/>
    </source>
</evidence>
<accession>A0A3N4IQ68</accession>
<dbReference type="PANTHER" id="PTHR13264">
    <property type="entry name" value="GCIP-INTERACTING PROTEIN P29"/>
    <property type="match status" value="1"/>
</dbReference>
<gene>
    <name evidence="11" type="ORF">BJ508DRAFT_196204</name>
</gene>
<organism evidence="11 12">
    <name type="scientific">Ascobolus immersus RN42</name>
    <dbReference type="NCBI Taxonomy" id="1160509"/>
    <lineage>
        <taxon>Eukaryota</taxon>
        <taxon>Fungi</taxon>
        <taxon>Dikarya</taxon>
        <taxon>Ascomycota</taxon>
        <taxon>Pezizomycotina</taxon>
        <taxon>Pezizomycetes</taxon>
        <taxon>Pezizales</taxon>
        <taxon>Ascobolaceae</taxon>
        <taxon>Ascobolus</taxon>
    </lineage>
</organism>
<dbReference type="GO" id="GO:0000398">
    <property type="term" value="P:mRNA splicing, via spliceosome"/>
    <property type="evidence" value="ECO:0007669"/>
    <property type="project" value="UniProtKB-UniRule"/>
</dbReference>
<name>A0A3N4IQ68_ASCIM</name>
<sequence length="233" mass="27734">AKERAEKFKALRAKAKTSAEQNRKEVYAERRRQQADPNEDNKLARKSARAEYKLAKTEAAEDGEDFERKRAWDWTIEEAERWDKKQDKKEKHRNDVAFQDYDQLARKIYKRQMRELKPDMDGYNKEKEKILMDGEIVETEDGELVAIDRDGKFFATADSLSFVDSKPDKKAVDRLVQDLRKAEEVRNKRKRNGDEDDVTYINDKNKRFNKKLSRFYDGYTQEIRDSFERGTMI</sequence>
<evidence type="ECO:0000256" key="2">
    <source>
        <dbReference type="ARBA" id="ARBA00004123"/>
    </source>
</evidence>
<evidence type="ECO:0000256" key="6">
    <source>
        <dbReference type="ARBA" id="ARBA00022728"/>
    </source>
</evidence>
<comment type="subunit">
    <text evidence="9">May be part of a spliceosome complex.</text>
</comment>
<evidence type="ECO:0000313" key="11">
    <source>
        <dbReference type="EMBL" id="RPA87865.1"/>
    </source>
</evidence>
<dbReference type="Pfam" id="PF08231">
    <property type="entry name" value="SYF2"/>
    <property type="match status" value="1"/>
</dbReference>
<dbReference type="EMBL" id="ML119646">
    <property type="protein sequence ID" value="RPA87865.1"/>
    <property type="molecule type" value="Genomic_DNA"/>
</dbReference>
<dbReference type="GO" id="GO:0071013">
    <property type="term" value="C:catalytic step 2 spliceosome"/>
    <property type="evidence" value="ECO:0007669"/>
    <property type="project" value="TreeGrafter"/>
</dbReference>
<feature type="region of interest" description="Disordered" evidence="10">
    <location>
        <begin position="1"/>
        <end position="47"/>
    </location>
</feature>
<protein>
    <recommendedName>
        <fullName evidence="4 9">Pre-mRNA-splicing factor SYF2</fullName>
    </recommendedName>
</protein>
<evidence type="ECO:0000256" key="10">
    <source>
        <dbReference type="SAM" id="MobiDB-lite"/>
    </source>
</evidence>
<dbReference type="PANTHER" id="PTHR13264:SF5">
    <property type="entry name" value="PRE-MRNA-SPLICING FACTOR SYF2"/>
    <property type="match status" value="1"/>
</dbReference>
<dbReference type="Proteomes" id="UP000275078">
    <property type="component" value="Unassembled WGS sequence"/>
</dbReference>
<evidence type="ECO:0000256" key="4">
    <source>
        <dbReference type="ARBA" id="ARBA00014745"/>
    </source>
</evidence>
<keyword evidence="8 9" id="KW-0539">Nucleus</keyword>
<proteinExistence type="inferred from homology"/>
<evidence type="ECO:0000256" key="1">
    <source>
        <dbReference type="ARBA" id="ARBA00003777"/>
    </source>
</evidence>
<evidence type="ECO:0000256" key="7">
    <source>
        <dbReference type="ARBA" id="ARBA00023187"/>
    </source>
</evidence>
<keyword evidence="6 9" id="KW-0747">Spliceosome</keyword>
<keyword evidence="12" id="KW-1185">Reference proteome</keyword>
<comment type="similarity">
    <text evidence="3 9">Belongs to the SYF2 family.</text>
</comment>
<feature type="non-terminal residue" evidence="11">
    <location>
        <position position="233"/>
    </location>
</feature>
<keyword evidence="5 9" id="KW-0507">mRNA processing</keyword>
<dbReference type="STRING" id="1160509.A0A3N4IQ68"/>
<comment type="subcellular location">
    <subcellularLocation>
        <location evidence="2 9">Nucleus</location>
    </subcellularLocation>
</comment>
<dbReference type="OrthoDB" id="199717at2759"/>
<comment type="function">
    <text evidence="1 9">Involved in pre-mRNA splicing.</text>
</comment>
<keyword evidence="7 9" id="KW-0508">mRNA splicing</keyword>
<evidence type="ECO:0000256" key="9">
    <source>
        <dbReference type="RuleBase" id="RU367148"/>
    </source>
</evidence>
<evidence type="ECO:0000313" key="12">
    <source>
        <dbReference type="Proteomes" id="UP000275078"/>
    </source>
</evidence>
<feature type="non-terminal residue" evidence="11">
    <location>
        <position position="1"/>
    </location>
</feature>
<dbReference type="AlphaFoldDB" id="A0A3N4IQ68"/>
<dbReference type="GO" id="GO:0000974">
    <property type="term" value="C:Prp19 complex"/>
    <property type="evidence" value="ECO:0007669"/>
    <property type="project" value="TreeGrafter"/>
</dbReference>
<evidence type="ECO:0000256" key="8">
    <source>
        <dbReference type="ARBA" id="ARBA00023242"/>
    </source>
</evidence>
<dbReference type="InterPro" id="IPR013260">
    <property type="entry name" value="mRNA_splic_SYF2"/>
</dbReference>
<dbReference type="GO" id="GO:0071014">
    <property type="term" value="C:post-mRNA release spliceosomal complex"/>
    <property type="evidence" value="ECO:0007669"/>
    <property type="project" value="TreeGrafter"/>
</dbReference>
<feature type="compositionally biased region" description="Basic and acidic residues" evidence="10">
    <location>
        <begin position="21"/>
        <end position="47"/>
    </location>
</feature>
<evidence type="ECO:0000256" key="5">
    <source>
        <dbReference type="ARBA" id="ARBA00022664"/>
    </source>
</evidence>
<reference evidence="11 12" key="1">
    <citation type="journal article" date="2018" name="Nat. Ecol. Evol.">
        <title>Pezizomycetes genomes reveal the molecular basis of ectomycorrhizal truffle lifestyle.</title>
        <authorList>
            <person name="Murat C."/>
            <person name="Payen T."/>
            <person name="Noel B."/>
            <person name="Kuo A."/>
            <person name="Morin E."/>
            <person name="Chen J."/>
            <person name="Kohler A."/>
            <person name="Krizsan K."/>
            <person name="Balestrini R."/>
            <person name="Da Silva C."/>
            <person name="Montanini B."/>
            <person name="Hainaut M."/>
            <person name="Levati E."/>
            <person name="Barry K.W."/>
            <person name="Belfiori B."/>
            <person name="Cichocki N."/>
            <person name="Clum A."/>
            <person name="Dockter R.B."/>
            <person name="Fauchery L."/>
            <person name="Guy J."/>
            <person name="Iotti M."/>
            <person name="Le Tacon F."/>
            <person name="Lindquist E.A."/>
            <person name="Lipzen A."/>
            <person name="Malagnac F."/>
            <person name="Mello A."/>
            <person name="Molinier V."/>
            <person name="Miyauchi S."/>
            <person name="Poulain J."/>
            <person name="Riccioni C."/>
            <person name="Rubini A."/>
            <person name="Sitrit Y."/>
            <person name="Splivallo R."/>
            <person name="Traeger S."/>
            <person name="Wang M."/>
            <person name="Zifcakova L."/>
            <person name="Wipf D."/>
            <person name="Zambonelli A."/>
            <person name="Paolocci F."/>
            <person name="Nowrousian M."/>
            <person name="Ottonello S."/>
            <person name="Baldrian P."/>
            <person name="Spatafora J.W."/>
            <person name="Henrissat B."/>
            <person name="Nagy L.G."/>
            <person name="Aury J.M."/>
            <person name="Wincker P."/>
            <person name="Grigoriev I.V."/>
            <person name="Bonfante P."/>
            <person name="Martin F.M."/>
        </authorList>
    </citation>
    <scope>NUCLEOTIDE SEQUENCE [LARGE SCALE GENOMIC DNA]</scope>
    <source>
        <strain evidence="11 12">RN42</strain>
    </source>
</reference>